<dbReference type="Pfam" id="PF05114">
    <property type="entry name" value="MbnB_TglH_ChrH"/>
    <property type="match status" value="1"/>
</dbReference>
<comment type="caution">
    <text evidence="1">The sequence shown here is derived from an EMBL/GenBank/DDBJ whole genome shotgun (WGS) entry which is preliminary data.</text>
</comment>
<protein>
    <submittedName>
        <fullName evidence="1">DUF692 domain-containing protein</fullName>
    </submittedName>
</protein>
<dbReference type="Gene3D" id="3.20.20.150">
    <property type="entry name" value="Divalent-metal-dependent TIM barrel enzymes"/>
    <property type="match status" value="1"/>
</dbReference>
<dbReference type="Proteomes" id="UP001597097">
    <property type="component" value="Unassembled WGS sequence"/>
</dbReference>
<dbReference type="PANTHER" id="PTHR42194:SF1">
    <property type="entry name" value="UPF0276 PROTEIN HI_1600"/>
    <property type="match status" value="1"/>
</dbReference>
<dbReference type="InterPro" id="IPR036237">
    <property type="entry name" value="Xyl_isomerase-like_sf"/>
</dbReference>
<sequence length="271" mass="29206">MSPRPERLGVGIGWRAELDLTVEGLPGVDFVEVIAENIRPPALPESLRVLRSRGTPVIPHGVSLGVGSAEPPDSRRLAHLAACAQALESPLVSEHLAFVRAGDLESGHLLPVPRTREALSVIVQNVRQAQESLPVPLALENVAALFGWPEDELTEAEFLRELVERTGVGLLIDVANLYTSQVNLGLDARAALDTLPLEELAYVHVAGGYAHDGVWHDTHTTVIPPDVLDLLAELSARAEPPGVLLEWDADYPSDAVLAAELDRIRAASYVR</sequence>
<gene>
    <name evidence="1" type="ORF">ACFSJ0_56290</name>
</gene>
<dbReference type="EMBL" id="JBHUCM010000067">
    <property type="protein sequence ID" value="MFD1546487.1"/>
    <property type="molecule type" value="Genomic_DNA"/>
</dbReference>
<evidence type="ECO:0000313" key="1">
    <source>
        <dbReference type="EMBL" id="MFD1546487.1"/>
    </source>
</evidence>
<dbReference type="InterPro" id="IPR007801">
    <property type="entry name" value="MbnB/TglH/ChrH"/>
</dbReference>
<organism evidence="1 2">
    <name type="scientific">Nonomuraea guangzhouensis</name>
    <dbReference type="NCBI Taxonomy" id="1291555"/>
    <lineage>
        <taxon>Bacteria</taxon>
        <taxon>Bacillati</taxon>
        <taxon>Actinomycetota</taxon>
        <taxon>Actinomycetes</taxon>
        <taxon>Streptosporangiales</taxon>
        <taxon>Streptosporangiaceae</taxon>
        <taxon>Nonomuraea</taxon>
    </lineage>
</organism>
<dbReference type="RefSeq" id="WP_308126815.1">
    <property type="nucleotide sequence ID" value="NZ_JAHKRM010000002.1"/>
</dbReference>
<name>A0ABW4GZ31_9ACTN</name>
<dbReference type="NCBIfam" id="NF003818">
    <property type="entry name" value="PRK05409.1"/>
    <property type="match status" value="1"/>
</dbReference>
<evidence type="ECO:0000313" key="2">
    <source>
        <dbReference type="Proteomes" id="UP001597097"/>
    </source>
</evidence>
<proteinExistence type="predicted"/>
<keyword evidence="2" id="KW-1185">Reference proteome</keyword>
<reference evidence="2" key="1">
    <citation type="journal article" date="2019" name="Int. J. Syst. Evol. Microbiol.">
        <title>The Global Catalogue of Microorganisms (GCM) 10K type strain sequencing project: providing services to taxonomists for standard genome sequencing and annotation.</title>
        <authorList>
            <consortium name="The Broad Institute Genomics Platform"/>
            <consortium name="The Broad Institute Genome Sequencing Center for Infectious Disease"/>
            <person name="Wu L."/>
            <person name="Ma J."/>
        </authorList>
    </citation>
    <scope>NUCLEOTIDE SEQUENCE [LARGE SCALE GENOMIC DNA]</scope>
    <source>
        <strain evidence="2">CGMCC 1.15399</strain>
    </source>
</reference>
<accession>A0ABW4GZ31</accession>
<dbReference type="SUPFAM" id="SSF51658">
    <property type="entry name" value="Xylose isomerase-like"/>
    <property type="match status" value="1"/>
</dbReference>
<dbReference type="PANTHER" id="PTHR42194">
    <property type="entry name" value="UPF0276 PROTEIN HI_1600"/>
    <property type="match status" value="1"/>
</dbReference>